<dbReference type="EMBL" id="VSSQ01063123">
    <property type="protein sequence ID" value="MPN16201.1"/>
    <property type="molecule type" value="Genomic_DNA"/>
</dbReference>
<comment type="caution">
    <text evidence="1">The sequence shown here is derived from an EMBL/GenBank/DDBJ whole genome shotgun (WGS) entry which is preliminary data.</text>
</comment>
<accession>A0A645FP51</accession>
<name>A0A645FP51_9ZZZZ</name>
<dbReference type="AlphaFoldDB" id="A0A645FP51"/>
<evidence type="ECO:0000313" key="1">
    <source>
        <dbReference type="EMBL" id="MPN16201.1"/>
    </source>
</evidence>
<proteinExistence type="predicted"/>
<evidence type="ECO:0008006" key="2">
    <source>
        <dbReference type="Google" id="ProtNLM"/>
    </source>
</evidence>
<gene>
    <name evidence="1" type="ORF">SDC9_163539</name>
</gene>
<reference evidence="1" key="1">
    <citation type="submission" date="2019-08" db="EMBL/GenBank/DDBJ databases">
        <authorList>
            <person name="Kucharzyk K."/>
            <person name="Murdoch R.W."/>
            <person name="Higgins S."/>
            <person name="Loffler F."/>
        </authorList>
    </citation>
    <scope>NUCLEOTIDE SEQUENCE</scope>
</reference>
<protein>
    <recommendedName>
        <fullName evidence="2">Resolvase/invertase-type recombinase catalytic domain-containing protein</fullName>
    </recommendedName>
</protein>
<organism evidence="1">
    <name type="scientific">bioreactor metagenome</name>
    <dbReference type="NCBI Taxonomy" id="1076179"/>
    <lineage>
        <taxon>unclassified sequences</taxon>
        <taxon>metagenomes</taxon>
        <taxon>ecological metagenomes</taxon>
    </lineage>
</organism>
<dbReference type="InterPro" id="IPR038109">
    <property type="entry name" value="DNA_bind_recomb_sf"/>
</dbReference>
<dbReference type="Gene3D" id="3.90.1750.20">
    <property type="entry name" value="Putative Large Serine Recombinase, Chain B, Domain 2"/>
    <property type="match status" value="1"/>
</dbReference>
<sequence length="87" mass="10070">MSLLASISEFERDIRRRITDNMYELAKEGRWLGGTTPTGFYSKKEHITTHGKKTSVNHLEPVPEEQEMVKNIYVKFLESRSLGKVVE</sequence>